<evidence type="ECO:0000256" key="1">
    <source>
        <dbReference type="ARBA" id="ARBA00022499"/>
    </source>
</evidence>
<dbReference type="InterPro" id="IPR042838">
    <property type="entry name" value="KIAA1958"/>
</dbReference>
<dbReference type="OrthoDB" id="10038493at2759"/>
<evidence type="ECO:0000259" key="5">
    <source>
        <dbReference type="Pfam" id="PF12012"/>
    </source>
</evidence>
<sequence length="587" mass="67627">MLSKIDQENLEKKIEIWKKDSPDDSIFFRPCLVSPYDKTSEDEKDDITANVSEKLLFAYQTTWQKRLMTRSKNETRSIEDIPSAELNLYLSEFIIKVRTKQNKDYEPNSLRDSKSFGFKAKGFKTTGKGNKPNASSALSEDDIAVLYEKELLGTSSPDALLNTLWFNNTIHFGLHGCKERRDMTWGDVKLHKTLCGEEYLEYTLGGKHQRCAKSNSKNPISAYRLFAEKRLAEMNSDDSPFYLAVNNLKKPESISSINYMDPSKGKDVKVMCDHCDELVSRSTYERHNRKRKVELSTAQAKHISVSPETDSESDIDACSDQSIESTDINNSINPETANIDYDLEDLQPAATSCDDDARDSTNESDEEPQRENPNHDFLSSTDEDGDEEVWDDVLPEELQKDLPVLDHPQPLPRPEIRSKGVAHSLVFWLVYFLLVWQLSVHISDNGMAWLLKFLFGWLKLLGLEITNDVYSQVILAFPVSTYMLREFLNFDRDNFDKYVVCQKCHKLYQYNKCVTKVRNHEVGKTCVNTWLKKGRQVMCGASLVYRVQLANEKYCFYPIKYYCYNSVINSLEKLVQKTGFADKCEEW</sequence>
<evidence type="ECO:0000256" key="4">
    <source>
        <dbReference type="SAM" id="MobiDB-lite"/>
    </source>
</evidence>
<evidence type="ECO:0000313" key="7">
    <source>
        <dbReference type="Proteomes" id="UP001152795"/>
    </source>
</evidence>
<accession>A0A7D9EF04</accession>
<feature type="domain" description="ZMYM2-like/QRICH1 C-terminal" evidence="5">
    <location>
        <begin position="145"/>
        <end position="222"/>
    </location>
</feature>
<dbReference type="AlphaFoldDB" id="A0A7D9EF04"/>
<proteinExistence type="predicted"/>
<keyword evidence="2" id="KW-0597">Phosphoprotein</keyword>
<feature type="region of interest" description="Disordered" evidence="4">
    <location>
        <begin position="350"/>
        <end position="388"/>
    </location>
</feature>
<evidence type="ECO:0000256" key="3">
    <source>
        <dbReference type="ARBA" id="ARBA00022843"/>
    </source>
</evidence>
<dbReference type="PANTHER" id="PTHR46963:SF2">
    <property type="match status" value="1"/>
</dbReference>
<keyword evidence="7" id="KW-1185">Reference proteome</keyword>
<name>A0A7D9EF04_PARCT</name>
<comment type="caution">
    <text evidence="6">The sequence shown here is derived from an EMBL/GenBank/DDBJ whole genome shotgun (WGS) entry which is preliminary data.</text>
</comment>
<gene>
    <name evidence="6" type="ORF">PACLA_8A031835</name>
</gene>
<protein>
    <recommendedName>
        <fullName evidence="5">ZMYM2-like/QRICH1 C-terminal domain-containing protein</fullName>
    </recommendedName>
</protein>
<feature type="compositionally biased region" description="Acidic residues" evidence="4">
    <location>
        <begin position="353"/>
        <end position="366"/>
    </location>
</feature>
<evidence type="ECO:0000256" key="2">
    <source>
        <dbReference type="ARBA" id="ARBA00022553"/>
    </source>
</evidence>
<organism evidence="6 7">
    <name type="scientific">Paramuricea clavata</name>
    <name type="common">Red gorgonian</name>
    <name type="synonym">Violescent sea-whip</name>
    <dbReference type="NCBI Taxonomy" id="317549"/>
    <lineage>
        <taxon>Eukaryota</taxon>
        <taxon>Metazoa</taxon>
        <taxon>Cnidaria</taxon>
        <taxon>Anthozoa</taxon>
        <taxon>Octocorallia</taxon>
        <taxon>Malacalcyonacea</taxon>
        <taxon>Plexauridae</taxon>
        <taxon>Paramuricea</taxon>
    </lineage>
</organism>
<dbReference type="InterPro" id="IPR021893">
    <property type="entry name" value="ZMYM2-like_C"/>
</dbReference>
<dbReference type="EMBL" id="CACRXK020005630">
    <property type="protein sequence ID" value="CAB4006869.1"/>
    <property type="molecule type" value="Genomic_DNA"/>
</dbReference>
<feature type="region of interest" description="Disordered" evidence="4">
    <location>
        <begin position="286"/>
        <end position="318"/>
    </location>
</feature>
<dbReference type="Pfam" id="PF12012">
    <property type="entry name" value="DUF3504"/>
    <property type="match status" value="1"/>
</dbReference>
<keyword evidence="3" id="KW-0832">Ubl conjugation</keyword>
<reference evidence="6" key="1">
    <citation type="submission" date="2020-04" db="EMBL/GenBank/DDBJ databases">
        <authorList>
            <person name="Alioto T."/>
            <person name="Alioto T."/>
            <person name="Gomez Garrido J."/>
        </authorList>
    </citation>
    <scope>NUCLEOTIDE SEQUENCE</scope>
    <source>
        <strain evidence="6">A484AB</strain>
    </source>
</reference>
<keyword evidence="1" id="KW-1017">Isopeptide bond</keyword>
<dbReference type="Proteomes" id="UP001152795">
    <property type="component" value="Unassembled WGS sequence"/>
</dbReference>
<dbReference type="PANTHER" id="PTHR46963">
    <property type="entry name" value="SIMILAR TO RIKEN CDNA E130308A19"/>
    <property type="match status" value="1"/>
</dbReference>
<evidence type="ECO:0000313" key="6">
    <source>
        <dbReference type="EMBL" id="CAB4006869.1"/>
    </source>
</evidence>